<feature type="non-terminal residue" evidence="2">
    <location>
        <position position="210"/>
    </location>
</feature>
<sequence length="210" mass="24127">RCSFGKSFGDDVSKKEERACLRCKIYLCKDSFSNSQWKGGQKRMRTCKPCVREEKPKSRKQIVGEMENDANLVNANPESGSENQMKPKAGEKMDTKKEKQQSFETDTAVIKRKLTERVNILPQNRERKSFQFQWESSPVSQKDENNMAARVVVKGRYGLITDKEKDNLSNYIQNTSTAMSVAQAISLRSVLLQQKAMFRHVHIQRNSKTP</sequence>
<evidence type="ECO:0000256" key="1">
    <source>
        <dbReference type="SAM" id="MobiDB-lite"/>
    </source>
</evidence>
<proteinExistence type="predicted"/>
<feature type="non-terminal residue" evidence="2">
    <location>
        <position position="1"/>
    </location>
</feature>
<comment type="caution">
    <text evidence="2">The sequence shown here is derived from an EMBL/GenBank/DDBJ whole genome shotgun (WGS) entry which is preliminary data.</text>
</comment>
<organism evidence="2">
    <name type="scientific">marine sediment metagenome</name>
    <dbReference type="NCBI Taxonomy" id="412755"/>
    <lineage>
        <taxon>unclassified sequences</taxon>
        <taxon>metagenomes</taxon>
        <taxon>ecological metagenomes</taxon>
    </lineage>
</organism>
<accession>X1AGW3</accession>
<feature type="compositionally biased region" description="Polar residues" evidence="1">
    <location>
        <begin position="72"/>
        <end position="84"/>
    </location>
</feature>
<evidence type="ECO:0000313" key="2">
    <source>
        <dbReference type="EMBL" id="GAG81209.1"/>
    </source>
</evidence>
<protein>
    <submittedName>
        <fullName evidence="2">Uncharacterized protein</fullName>
    </submittedName>
</protein>
<feature type="region of interest" description="Disordered" evidence="1">
    <location>
        <begin position="72"/>
        <end position="104"/>
    </location>
</feature>
<name>X1AGW3_9ZZZZ</name>
<dbReference type="EMBL" id="BART01013795">
    <property type="protein sequence ID" value="GAG81209.1"/>
    <property type="molecule type" value="Genomic_DNA"/>
</dbReference>
<gene>
    <name evidence="2" type="ORF">S01H4_27975</name>
</gene>
<feature type="compositionally biased region" description="Basic and acidic residues" evidence="1">
    <location>
        <begin position="88"/>
        <end position="101"/>
    </location>
</feature>
<reference evidence="2" key="1">
    <citation type="journal article" date="2014" name="Front. Microbiol.">
        <title>High frequency of phylogenetically diverse reductive dehalogenase-homologous genes in deep subseafloor sedimentary metagenomes.</title>
        <authorList>
            <person name="Kawai M."/>
            <person name="Futagami T."/>
            <person name="Toyoda A."/>
            <person name="Takaki Y."/>
            <person name="Nishi S."/>
            <person name="Hori S."/>
            <person name="Arai W."/>
            <person name="Tsubouchi T."/>
            <person name="Morono Y."/>
            <person name="Uchiyama I."/>
            <person name="Ito T."/>
            <person name="Fujiyama A."/>
            <person name="Inagaki F."/>
            <person name="Takami H."/>
        </authorList>
    </citation>
    <scope>NUCLEOTIDE SEQUENCE</scope>
    <source>
        <strain evidence="2">Expedition CK06-06</strain>
    </source>
</reference>
<dbReference type="AlphaFoldDB" id="X1AGW3"/>